<dbReference type="EMBL" id="AGUD01000242">
    <property type="protein sequence ID" value="EHN10083.1"/>
    <property type="molecule type" value="Genomic_DNA"/>
</dbReference>
<evidence type="ECO:0000313" key="3">
    <source>
        <dbReference type="Proteomes" id="UP000005143"/>
    </source>
</evidence>
<evidence type="ECO:0000259" key="1">
    <source>
        <dbReference type="Pfam" id="PF01796"/>
    </source>
</evidence>
<comment type="caution">
    <text evidence="2">The sequence shown here is derived from an EMBL/GenBank/DDBJ whole genome shotgun (WGS) entry which is preliminary data.</text>
</comment>
<dbReference type="AlphaFoldDB" id="H0E8E1"/>
<keyword evidence="3" id="KW-1185">Reference proteome</keyword>
<accession>H0E8E1</accession>
<evidence type="ECO:0000313" key="2">
    <source>
        <dbReference type="EMBL" id="EHN10083.1"/>
    </source>
</evidence>
<dbReference type="Pfam" id="PF01796">
    <property type="entry name" value="OB_ChsH2_C"/>
    <property type="match status" value="1"/>
</dbReference>
<organism evidence="2 3">
    <name type="scientific">Patulibacter medicamentivorans</name>
    <dbReference type="NCBI Taxonomy" id="1097667"/>
    <lineage>
        <taxon>Bacteria</taxon>
        <taxon>Bacillati</taxon>
        <taxon>Actinomycetota</taxon>
        <taxon>Thermoleophilia</taxon>
        <taxon>Solirubrobacterales</taxon>
        <taxon>Patulibacteraceae</taxon>
        <taxon>Patulibacter</taxon>
    </lineage>
</organism>
<dbReference type="Proteomes" id="UP000005143">
    <property type="component" value="Unassembled WGS sequence"/>
</dbReference>
<dbReference type="InterPro" id="IPR002878">
    <property type="entry name" value="ChsH2_C"/>
</dbReference>
<name>H0E8E1_9ACTN</name>
<protein>
    <recommendedName>
        <fullName evidence="1">ChsH2 C-terminal OB-fold domain-containing protein</fullName>
    </recommendedName>
</protein>
<sequence length="95" mass="10110">MCLRPVGDVDFAGRGVLASYTYVTSPMYGRKMVAGGGYGIGQIDLDEGVRVQAVIGGARDRWRIGQRFVVGLAPCGDPESGEQAALYEFGPEPEV</sequence>
<proteinExistence type="predicted"/>
<dbReference type="InterPro" id="IPR012340">
    <property type="entry name" value="NA-bd_OB-fold"/>
</dbReference>
<reference evidence="2 3" key="1">
    <citation type="journal article" date="2013" name="Biodegradation">
        <title>Quantitative proteomic analysis of ibuprofen-degrading Patulibacter sp. strain I11.</title>
        <authorList>
            <person name="Almeida B."/>
            <person name="Kjeldal H."/>
            <person name="Lolas I."/>
            <person name="Knudsen A.D."/>
            <person name="Carvalho G."/>
            <person name="Nielsen K.L."/>
            <person name="Barreto Crespo M.T."/>
            <person name="Stensballe A."/>
            <person name="Nielsen J.L."/>
        </authorList>
    </citation>
    <scope>NUCLEOTIDE SEQUENCE [LARGE SCALE GENOMIC DNA]</scope>
    <source>
        <strain evidence="2 3">I11</strain>
    </source>
</reference>
<gene>
    <name evidence="2" type="ORF">PAI11_31020</name>
</gene>
<dbReference type="SUPFAM" id="SSF50249">
    <property type="entry name" value="Nucleic acid-binding proteins"/>
    <property type="match status" value="1"/>
</dbReference>
<feature type="domain" description="ChsH2 C-terminal OB-fold" evidence="1">
    <location>
        <begin position="9"/>
        <end position="68"/>
    </location>
</feature>